<dbReference type="InterPro" id="IPR042185">
    <property type="entry name" value="Serpin_sf_2"/>
</dbReference>
<dbReference type="SMART" id="SM00093">
    <property type="entry name" value="SERPIN"/>
    <property type="match status" value="1"/>
</dbReference>
<keyword evidence="3" id="KW-0722">Serine protease inhibitor</keyword>
<comment type="similarity">
    <text evidence="1 4">Belongs to the serpin family.</text>
</comment>
<dbReference type="CDD" id="cd19551">
    <property type="entry name" value="serpinA3_A1AC"/>
    <property type="match status" value="1"/>
</dbReference>
<dbReference type="Proteomes" id="UP001488838">
    <property type="component" value="Unassembled WGS sequence"/>
</dbReference>
<dbReference type="InterPro" id="IPR036186">
    <property type="entry name" value="Serpin_sf"/>
</dbReference>
<dbReference type="Gene3D" id="2.30.39.10">
    <property type="entry name" value="Alpha-1-antitrypsin, domain 1"/>
    <property type="match status" value="1"/>
</dbReference>
<evidence type="ECO:0000256" key="3">
    <source>
        <dbReference type="ARBA" id="ARBA00022900"/>
    </source>
</evidence>
<dbReference type="SUPFAM" id="SSF56574">
    <property type="entry name" value="Serpins"/>
    <property type="match status" value="2"/>
</dbReference>
<dbReference type="AlphaFoldDB" id="A0AAW0ISY5"/>
<organism evidence="7 8">
    <name type="scientific">Myodes glareolus</name>
    <name type="common">Bank vole</name>
    <name type="synonym">Clethrionomys glareolus</name>
    <dbReference type="NCBI Taxonomy" id="447135"/>
    <lineage>
        <taxon>Eukaryota</taxon>
        <taxon>Metazoa</taxon>
        <taxon>Chordata</taxon>
        <taxon>Craniata</taxon>
        <taxon>Vertebrata</taxon>
        <taxon>Euteleostomi</taxon>
        <taxon>Mammalia</taxon>
        <taxon>Eutheria</taxon>
        <taxon>Euarchontoglires</taxon>
        <taxon>Glires</taxon>
        <taxon>Rodentia</taxon>
        <taxon>Myomorpha</taxon>
        <taxon>Muroidea</taxon>
        <taxon>Cricetidae</taxon>
        <taxon>Arvicolinae</taxon>
        <taxon>Myodes</taxon>
    </lineage>
</organism>
<protein>
    <recommendedName>
        <fullName evidence="6">Serpin domain-containing protein</fullName>
    </recommendedName>
</protein>
<dbReference type="InterPro" id="IPR000215">
    <property type="entry name" value="Serpin_fam"/>
</dbReference>
<dbReference type="Gene3D" id="3.30.497.10">
    <property type="entry name" value="Antithrombin, subunit I, domain 2"/>
    <property type="match status" value="1"/>
</dbReference>
<evidence type="ECO:0000256" key="4">
    <source>
        <dbReference type="RuleBase" id="RU000411"/>
    </source>
</evidence>
<dbReference type="Gene3D" id="1.10.287.580">
    <property type="entry name" value="Helix hairpin bin"/>
    <property type="match status" value="1"/>
</dbReference>
<dbReference type="PANTHER" id="PTHR11461">
    <property type="entry name" value="SERINE PROTEASE INHIBITOR, SERPIN"/>
    <property type="match status" value="1"/>
</dbReference>
<feature type="domain" description="Serpin" evidence="6">
    <location>
        <begin position="56"/>
        <end position="417"/>
    </location>
</feature>
<evidence type="ECO:0000313" key="7">
    <source>
        <dbReference type="EMBL" id="KAK7817442.1"/>
    </source>
</evidence>
<dbReference type="PROSITE" id="PS00284">
    <property type="entry name" value="SERPIN"/>
    <property type="match status" value="1"/>
</dbReference>
<dbReference type="InterPro" id="IPR023796">
    <property type="entry name" value="Serpin_dom"/>
</dbReference>
<evidence type="ECO:0000256" key="1">
    <source>
        <dbReference type="ARBA" id="ARBA00009500"/>
    </source>
</evidence>
<accession>A0AAW0ISY5</accession>
<dbReference type="Pfam" id="PF00079">
    <property type="entry name" value="Serpin"/>
    <property type="match status" value="1"/>
</dbReference>
<sequence length="540" mass="59922">MILRVALGLLMVVICPAVICQQDGTPGSNTELQEDQINGTRVDSLTMASINTDFAFSLYKELALKNPGENIFFSPLSISAALAILSLGARNDTMQEILEGLKFNLTETPEADIHRGFGQLLHMLSQPNDQVQISTGSAMFVEKRLQILAEFKEKTRTLYHAEAFTTDFLQPHKAKKLINDYVRKQTQGKIKDLISGLDENTVMVLVNYIYFKGKWKFPFDPHDTYESEFHLDKDRSVKVPMMNIEDLSTPYFRDEELACTVVELKYTGNASALFILPDEGRMQQVEASLQPETLRKWRDSLSTRNIDEFYMPKFSISTDYSLEKILPQLGIREVFSTQADLSGVTGAKNLRVSQVVHKAVLDVAETGTEAAAATGVKFVLMSARINPFILSLDRPFLMLILDTSTQVALFLAKIMNPKPLLLSDQGTWRMEEVLTTALTAVPPCLALADPGASDVMDLCPRMALPCHKVSVSNIDFAFSHYRKLALPAPGENILFSLVSISLALATLWLETPAACTAQPLVEFQPLHGAEAEGQAGYIIC</sequence>
<feature type="chain" id="PRO_5043676436" description="Serpin domain-containing protein" evidence="5">
    <location>
        <begin position="21"/>
        <end position="540"/>
    </location>
</feature>
<name>A0AAW0ISY5_MYOGA</name>
<dbReference type="EMBL" id="JBBHLL010000095">
    <property type="protein sequence ID" value="KAK7817442.1"/>
    <property type="molecule type" value="Genomic_DNA"/>
</dbReference>
<dbReference type="GO" id="GO:0004867">
    <property type="term" value="F:serine-type endopeptidase inhibitor activity"/>
    <property type="evidence" value="ECO:0007669"/>
    <property type="project" value="UniProtKB-KW"/>
</dbReference>
<keyword evidence="2" id="KW-0646">Protease inhibitor</keyword>
<evidence type="ECO:0000256" key="2">
    <source>
        <dbReference type="ARBA" id="ARBA00022690"/>
    </source>
</evidence>
<dbReference type="InterPro" id="IPR042178">
    <property type="entry name" value="Serpin_sf_1"/>
</dbReference>
<keyword evidence="8" id="KW-1185">Reference proteome</keyword>
<gene>
    <name evidence="7" type="ORF">U0070_024916</name>
</gene>
<evidence type="ECO:0000256" key="5">
    <source>
        <dbReference type="SAM" id="SignalP"/>
    </source>
</evidence>
<dbReference type="GO" id="GO:0005615">
    <property type="term" value="C:extracellular space"/>
    <property type="evidence" value="ECO:0007669"/>
    <property type="project" value="InterPro"/>
</dbReference>
<keyword evidence="5" id="KW-0732">Signal</keyword>
<feature type="signal peptide" evidence="5">
    <location>
        <begin position="1"/>
        <end position="20"/>
    </location>
</feature>
<evidence type="ECO:0000259" key="6">
    <source>
        <dbReference type="SMART" id="SM00093"/>
    </source>
</evidence>
<reference evidence="7 8" key="1">
    <citation type="journal article" date="2023" name="bioRxiv">
        <title>Conserved and derived expression patterns and positive selection on dental genes reveal complex evolutionary context of ever-growing rodent molars.</title>
        <authorList>
            <person name="Calamari Z.T."/>
            <person name="Song A."/>
            <person name="Cohen E."/>
            <person name="Akter M."/>
            <person name="Roy R.D."/>
            <person name="Hallikas O."/>
            <person name="Christensen M.M."/>
            <person name="Li P."/>
            <person name="Marangoni P."/>
            <person name="Jernvall J."/>
            <person name="Klein O.D."/>
        </authorList>
    </citation>
    <scope>NUCLEOTIDE SEQUENCE [LARGE SCALE GENOMIC DNA]</scope>
    <source>
        <strain evidence="7">V071</strain>
    </source>
</reference>
<dbReference type="FunFam" id="2.30.39.10:FF:000002">
    <property type="entry name" value="Serpin family D member 1"/>
    <property type="match status" value="1"/>
</dbReference>
<proteinExistence type="inferred from homology"/>
<dbReference type="InterPro" id="IPR023795">
    <property type="entry name" value="Serpin_CS"/>
</dbReference>
<dbReference type="PANTHER" id="PTHR11461:SF145">
    <property type="entry name" value="ALPHA-1-ANTICHYMOTRYPSIN"/>
    <property type="match status" value="1"/>
</dbReference>
<comment type="caution">
    <text evidence="7">The sequence shown here is derived from an EMBL/GenBank/DDBJ whole genome shotgun (WGS) entry which is preliminary data.</text>
</comment>
<evidence type="ECO:0000313" key="8">
    <source>
        <dbReference type="Proteomes" id="UP001488838"/>
    </source>
</evidence>
<dbReference type="FunFam" id="3.30.497.10:FF:000001">
    <property type="entry name" value="Serine protease inhibitor"/>
    <property type="match status" value="1"/>
</dbReference>